<dbReference type="EC" id="2.1.1.193" evidence="3 12"/>
<evidence type="ECO:0000256" key="7">
    <source>
        <dbReference type="ARBA" id="ARBA00022603"/>
    </source>
</evidence>
<dbReference type="CDD" id="cd18084">
    <property type="entry name" value="RsmE-like"/>
    <property type="match status" value="1"/>
</dbReference>
<comment type="similarity">
    <text evidence="2 12">Belongs to the RNA methyltransferase RsmE family.</text>
</comment>
<evidence type="ECO:0000256" key="6">
    <source>
        <dbReference type="ARBA" id="ARBA00022552"/>
    </source>
</evidence>
<evidence type="ECO:0000256" key="5">
    <source>
        <dbReference type="ARBA" id="ARBA00022490"/>
    </source>
</evidence>
<dbReference type="InterPro" id="IPR046886">
    <property type="entry name" value="RsmE_MTase_dom"/>
</dbReference>
<dbReference type="SUPFAM" id="SSF88697">
    <property type="entry name" value="PUA domain-like"/>
    <property type="match status" value="1"/>
</dbReference>
<keyword evidence="8 12" id="KW-0808">Transferase</keyword>
<comment type="caution">
    <text evidence="15">The sequence shown here is derived from an EMBL/GenBank/DDBJ whole genome shotgun (WGS) entry which is preliminary data.</text>
</comment>
<dbReference type="Proteomes" id="UP000643810">
    <property type="component" value="Unassembled WGS sequence"/>
</dbReference>
<evidence type="ECO:0000256" key="11">
    <source>
        <dbReference type="ARBA" id="ARBA00047944"/>
    </source>
</evidence>
<evidence type="ECO:0000256" key="4">
    <source>
        <dbReference type="ARBA" id="ARBA00013673"/>
    </source>
</evidence>
<dbReference type="Pfam" id="PF04452">
    <property type="entry name" value="Methyltrans_RNA"/>
    <property type="match status" value="1"/>
</dbReference>
<reference evidence="15 16" key="1">
    <citation type="submission" date="2020-08" db="EMBL/GenBank/DDBJ databases">
        <title>Genome public.</title>
        <authorList>
            <person name="Liu C."/>
            <person name="Sun Q."/>
        </authorList>
    </citation>
    <scope>NUCLEOTIDE SEQUENCE [LARGE SCALE GENOMIC DNA]</scope>
    <source>
        <strain evidence="15 16">NSJ-9</strain>
    </source>
</reference>
<evidence type="ECO:0000313" key="15">
    <source>
        <dbReference type="EMBL" id="MBC5685469.1"/>
    </source>
</evidence>
<organism evidence="15 16">
    <name type="scientific">Roseburia lenta</name>
    <dbReference type="NCBI Taxonomy" id="2763061"/>
    <lineage>
        <taxon>Bacteria</taxon>
        <taxon>Bacillati</taxon>
        <taxon>Bacillota</taxon>
        <taxon>Clostridia</taxon>
        <taxon>Lachnospirales</taxon>
        <taxon>Lachnospiraceae</taxon>
        <taxon>Roseburia</taxon>
    </lineage>
</organism>
<evidence type="ECO:0000256" key="3">
    <source>
        <dbReference type="ARBA" id="ARBA00012328"/>
    </source>
</evidence>
<keyword evidence="5 12" id="KW-0963">Cytoplasm</keyword>
<dbReference type="SUPFAM" id="SSF75217">
    <property type="entry name" value="alpha/beta knot"/>
    <property type="match status" value="1"/>
</dbReference>
<dbReference type="Pfam" id="PF20260">
    <property type="entry name" value="PUA_4"/>
    <property type="match status" value="1"/>
</dbReference>
<dbReference type="Gene3D" id="3.40.1280.10">
    <property type="match status" value="1"/>
</dbReference>
<evidence type="ECO:0000256" key="1">
    <source>
        <dbReference type="ARBA" id="ARBA00004496"/>
    </source>
</evidence>
<evidence type="ECO:0000259" key="14">
    <source>
        <dbReference type="Pfam" id="PF20260"/>
    </source>
</evidence>
<dbReference type="NCBIfam" id="TIGR00046">
    <property type="entry name" value="RsmE family RNA methyltransferase"/>
    <property type="match status" value="1"/>
</dbReference>
<dbReference type="RefSeq" id="WP_186853764.1">
    <property type="nucleotide sequence ID" value="NZ_JACOPG010000001.1"/>
</dbReference>
<comment type="catalytic activity">
    <reaction evidence="11 12">
        <text>uridine(1498) in 16S rRNA + S-adenosyl-L-methionine = N(3)-methyluridine(1498) in 16S rRNA + S-adenosyl-L-homocysteine + H(+)</text>
        <dbReference type="Rhea" id="RHEA:42920"/>
        <dbReference type="Rhea" id="RHEA-COMP:10283"/>
        <dbReference type="Rhea" id="RHEA-COMP:10284"/>
        <dbReference type="ChEBI" id="CHEBI:15378"/>
        <dbReference type="ChEBI" id="CHEBI:57856"/>
        <dbReference type="ChEBI" id="CHEBI:59789"/>
        <dbReference type="ChEBI" id="CHEBI:65315"/>
        <dbReference type="ChEBI" id="CHEBI:74502"/>
        <dbReference type="EC" id="2.1.1.193"/>
    </reaction>
</comment>
<keyword evidence="16" id="KW-1185">Reference proteome</keyword>
<dbReference type="PANTHER" id="PTHR30027">
    <property type="entry name" value="RIBOSOMAL RNA SMALL SUBUNIT METHYLTRANSFERASE E"/>
    <property type="match status" value="1"/>
</dbReference>
<dbReference type="PIRSF" id="PIRSF015601">
    <property type="entry name" value="MTase_slr0722"/>
    <property type="match status" value="1"/>
</dbReference>
<dbReference type="EMBL" id="JACOPG010000001">
    <property type="protein sequence ID" value="MBC5685469.1"/>
    <property type="molecule type" value="Genomic_DNA"/>
</dbReference>
<dbReference type="InterPro" id="IPR006700">
    <property type="entry name" value="RsmE"/>
</dbReference>
<comment type="subcellular location">
    <subcellularLocation>
        <location evidence="1 12">Cytoplasm</location>
    </subcellularLocation>
</comment>
<sequence length="244" mass="27515">MQQIFVDQSVKIDDTFMVEGEDARHLLQVLRMRQGEQLRVSTHEGDNYLCQIESADKGQVTLRVLEEVASTELEKRIYLFQAVPKGDRMETVIEKAVELGVYEIIPVEMKYCVVKLDAKKKAARLKRYQAIAESAAKQSKRSRIPVVHDFMTYRDAMAYAKECDLCLVPYECAKGMEATKDALTKIRDAKTISIMIGPEGGFAKEEIDAVKDCMQVVSLGSRILRTDTAAITTMSMVMLATEMQ</sequence>
<evidence type="ECO:0000256" key="9">
    <source>
        <dbReference type="ARBA" id="ARBA00022691"/>
    </source>
</evidence>
<proteinExistence type="inferred from homology"/>
<gene>
    <name evidence="15" type="ORF">H8R94_02380</name>
</gene>
<dbReference type="PANTHER" id="PTHR30027:SF3">
    <property type="entry name" value="16S RRNA (URACIL(1498)-N(3))-METHYLTRANSFERASE"/>
    <property type="match status" value="1"/>
</dbReference>
<keyword evidence="7 12" id="KW-0489">Methyltransferase</keyword>
<keyword evidence="6 12" id="KW-0698">rRNA processing</keyword>
<feature type="domain" description="Ribosomal RNA small subunit methyltransferase E PUA-like" evidence="14">
    <location>
        <begin position="19"/>
        <end position="65"/>
    </location>
</feature>
<evidence type="ECO:0000313" key="16">
    <source>
        <dbReference type="Proteomes" id="UP000643810"/>
    </source>
</evidence>
<feature type="domain" description="Ribosomal RNA small subunit methyltransferase E methyltransferase" evidence="13">
    <location>
        <begin position="72"/>
        <end position="237"/>
    </location>
</feature>
<dbReference type="InterPro" id="IPR029026">
    <property type="entry name" value="tRNA_m1G_MTases_N"/>
</dbReference>
<evidence type="ECO:0000256" key="10">
    <source>
        <dbReference type="ARBA" id="ARBA00025699"/>
    </source>
</evidence>
<accession>A0ABR7GDF9</accession>
<name>A0ABR7GDF9_9FIRM</name>
<evidence type="ECO:0000256" key="12">
    <source>
        <dbReference type="PIRNR" id="PIRNR015601"/>
    </source>
</evidence>
<evidence type="ECO:0000259" key="13">
    <source>
        <dbReference type="Pfam" id="PF04452"/>
    </source>
</evidence>
<keyword evidence="9 12" id="KW-0949">S-adenosyl-L-methionine</keyword>
<dbReference type="InterPro" id="IPR029028">
    <property type="entry name" value="Alpha/beta_knot_MTases"/>
</dbReference>
<dbReference type="InterPro" id="IPR046887">
    <property type="entry name" value="RsmE_PUA-like"/>
</dbReference>
<protein>
    <recommendedName>
        <fullName evidence="4 12">Ribosomal RNA small subunit methyltransferase E</fullName>
        <ecNumber evidence="3 12">2.1.1.193</ecNumber>
    </recommendedName>
</protein>
<dbReference type="InterPro" id="IPR015947">
    <property type="entry name" value="PUA-like_sf"/>
</dbReference>
<comment type="function">
    <text evidence="10 12">Specifically methylates the N3 position of the uracil ring of uridine 1498 (m3U1498) in 16S rRNA. Acts on the fully assembled 30S ribosomal subunit.</text>
</comment>
<evidence type="ECO:0000256" key="8">
    <source>
        <dbReference type="ARBA" id="ARBA00022679"/>
    </source>
</evidence>
<evidence type="ECO:0000256" key="2">
    <source>
        <dbReference type="ARBA" id="ARBA00005528"/>
    </source>
</evidence>